<dbReference type="Pfam" id="PF24749">
    <property type="entry name" value="DUF7695"/>
    <property type="match status" value="1"/>
</dbReference>
<evidence type="ECO:0000313" key="4">
    <source>
        <dbReference type="EMBL" id="QJA85715.1"/>
    </source>
</evidence>
<evidence type="ECO:0000313" key="5">
    <source>
        <dbReference type="EMBL" id="QJH96876.1"/>
    </source>
</evidence>
<protein>
    <recommendedName>
        <fullName evidence="1">DUF7695 domain-containing protein</fullName>
    </recommendedName>
</protein>
<dbReference type="EMBL" id="MT144666">
    <property type="protein sequence ID" value="QJH96876.1"/>
    <property type="molecule type" value="Genomic_DNA"/>
</dbReference>
<proteinExistence type="predicted"/>
<gene>
    <name evidence="3" type="ORF">MM415A01959_0005</name>
    <name evidence="4" type="ORF">MM415B02182_0006</name>
    <name evidence="2" type="ORF">TM448A00527_0041</name>
    <name evidence="5" type="ORF">TM448B00869_0002</name>
</gene>
<evidence type="ECO:0000313" key="2">
    <source>
        <dbReference type="EMBL" id="QJA46835.1"/>
    </source>
</evidence>
<evidence type="ECO:0000313" key="3">
    <source>
        <dbReference type="EMBL" id="QJA74606.1"/>
    </source>
</evidence>
<accession>A0A6H1ZHT7</accession>
<organism evidence="2">
    <name type="scientific">viral metagenome</name>
    <dbReference type="NCBI Taxonomy" id="1070528"/>
    <lineage>
        <taxon>unclassified sequences</taxon>
        <taxon>metagenomes</taxon>
        <taxon>organismal metagenomes</taxon>
    </lineage>
</organism>
<dbReference type="InterPro" id="IPR056112">
    <property type="entry name" value="DUF7695"/>
</dbReference>
<reference evidence="2" key="1">
    <citation type="submission" date="2020-03" db="EMBL/GenBank/DDBJ databases">
        <title>The deep terrestrial virosphere.</title>
        <authorList>
            <person name="Holmfeldt K."/>
            <person name="Nilsson E."/>
            <person name="Simone D."/>
            <person name="Lopez-Fernandez M."/>
            <person name="Wu X."/>
            <person name="de Brujin I."/>
            <person name="Lundin D."/>
            <person name="Andersson A."/>
            <person name="Bertilsson S."/>
            <person name="Dopson M."/>
        </authorList>
    </citation>
    <scope>NUCLEOTIDE SEQUENCE</scope>
    <source>
        <strain evidence="3">MM415A01959</strain>
        <strain evidence="4">MM415B02182</strain>
        <strain evidence="2">TM448A00527</strain>
        <strain evidence="5">TM448B00869</strain>
    </source>
</reference>
<dbReference type="EMBL" id="MT144022">
    <property type="protein sequence ID" value="QJA46835.1"/>
    <property type="molecule type" value="Genomic_DNA"/>
</dbReference>
<dbReference type="EMBL" id="MT142591">
    <property type="protein sequence ID" value="QJA85715.1"/>
    <property type="molecule type" value="Genomic_DNA"/>
</dbReference>
<sequence>MGKSRMVVCLNCNDTIQSTYRHDYVVCKCGAIFIDGGDSYCRLGYPAGKTIEESLKFLNEEDLDETKGG</sequence>
<dbReference type="EMBL" id="MT142109">
    <property type="protein sequence ID" value="QJA74606.1"/>
    <property type="molecule type" value="Genomic_DNA"/>
</dbReference>
<feature type="domain" description="DUF7695" evidence="1">
    <location>
        <begin position="6"/>
        <end position="53"/>
    </location>
</feature>
<dbReference type="AlphaFoldDB" id="A0A6H1ZHT7"/>
<name>A0A6H1ZHT7_9ZZZZ</name>
<evidence type="ECO:0000259" key="1">
    <source>
        <dbReference type="Pfam" id="PF24749"/>
    </source>
</evidence>